<organism evidence="2 3">
    <name type="scientific">Acidisarcina polymorpha</name>
    <dbReference type="NCBI Taxonomy" id="2211140"/>
    <lineage>
        <taxon>Bacteria</taxon>
        <taxon>Pseudomonadati</taxon>
        <taxon>Acidobacteriota</taxon>
        <taxon>Terriglobia</taxon>
        <taxon>Terriglobales</taxon>
        <taxon>Acidobacteriaceae</taxon>
        <taxon>Acidisarcina</taxon>
    </lineage>
</organism>
<name>A0A2Z5G4K5_9BACT</name>
<dbReference type="PANTHER" id="PTHR47129">
    <property type="entry name" value="QUINONE OXIDOREDUCTASE 2"/>
    <property type="match status" value="1"/>
</dbReference>
<dbReference type="Pfam" id="PF05368">
    <property type="entry name" value="NmrA"/>
    <property type="match status" value="1"/>
</dbReference>
<feature type="domain" description="NmrA-like" evidence="1">
    <location>
        <begin position="15"/>
        <end position="261"/>
    </location>
</feature>
<dbReference type="InterPro" id="IPR036291">
    <property type="entry name" value="NAD(P)-bd_dom_sf"/>
</dbReference>
<keyword evidence="3" id="KW-1185">Reference proteome</keyword>
<evidence type="ECO:0000313" key="2">
    <source>
        <dbReference type="EMBL" id="AXC13764.1"/>
    </source>
</evidence>
<sequence>MLQLVEISLSQGVEDMIAVTGATGQLGKLIVEQLLEKVPADQIVAVVRDPQKAQALAEKGVQVRQAGYSQPESLAAAFNGVEKVLLVSSSEVGHRVPQHQAVTDAARAAGVKLLAYTSILNADTSTLLLAKEHQPTEAYIRASGVPFTFLRNGWYTENHTGSLAAAVEHGAVLGAAKDGRFATATRADYAAAAVAVLTGKGHVNKVYELGGDEPYTLSELAAEVARQTNKPVIYKDLPQEEYAKALAGFGLPEGLANAIADADAGASRGELFTSSHDLSRLIGRATTPLQESVAAALSR</sequence>
<dbReference type="Gene3D" id="3.40.50.720">
    <property type="entry name" value="NAD(P)-binding Rossmann-like Domain"/>
    <property type="match status" value="1"/>
</dbReference>
<accession>A0A2Z5G4K5</accession>
<protein>
    <submittedName>
        <fullName evidence="2">NADPH:quinone oxidoreductase 2</fullName>
    </submittedName>
</protein>
<evidence type="ECO:0000313" key="3">
    <source>
        <dbReference type="Proteomes" id="UP000253606"/>
    </source>
</evidence>
<dbReference type="AlphaFoldDB" id="A0A2Z5G4K5"/>
<reference evidence="2 3" key="1">
    <citation type="journal article" date="2018" name="Front. Microbiol.">
        <title>Hydrolytic Capabilities as a Key to Environmental Success: Chitinolytic and Cellulolytic Acidobacteria From Acidic Sub-arctic Soils and Boreal Peatlands.</title>
        <authorList>
            <person name="Belova S.E."/>
            <person name="Ravin N.V."/>
            <person name="Pankratov T.A."/>
            <person name="Rakitin A.L."/>
            <person name="Ivanova A.A."/>
            <person name="Beletsky A.V."/>
            <person name="Mardanov A.V."/>
            <person name="Sinninghe Damste J.S."/>
            <person name="Dedysh S.N."/>
        </authorList>
    </citation>
    <scope>NUCLEOTIDE SEQUENCE [LARGE SCALE GENOMIC DNA]</scope>
    <source>
        <strain evidence="2 3">SBC82</strain>
    </source>
</reference>
<gene>
    <name evidence="2" type="ORF">ACPOL_4492</name>
</gene>
<dbReference type="InterPro" id="IPR008030">
    <property type="entry name" value="NmrA-like"/>
</dbReference>
<dbReference type="InterPro" id="IPR052718">
    <property type="entry name" value="NmrA-type_oxidoreductase"/>
</dbReference>
<dbReference type="KEGG" id="abas:ACPOL_4492"/>
<evidence type="ECO:0000259" key="1">
    <source>
        <dbReference type="Pfam" id="PF05368"/>
    </source>
</evidence>
<dbReference type="EMBL" id="CP030840">
    <property type="protein sequence ID" value="AXC13764.1"/>
    <property type="molecule type" value="Genomic_DNA"/>
</dbReference>
<dbReference type="CDD" id="cd05269">
    <property type="entry name" value="TMR_SDR_a"/>
    <property type="match status" value="1"/>
</dbReference>
<dbReference type="Gene3D" id="3.90.25.10">
    <property type="entry name" value="UDP-galactose 4-epimerase, domain 1"/>
    <property type="match status" value="1"/>
</dbReference>
<dbReference type="SUPFAM" id="SSF51735">
    <property type="entry name" value="NAD(P)-binding Rossmann-fold domains"/>
    <property type="match status" value="1"/>
</dbReference>
<dbReference type="PANTHER" id="PTHR47129:SF1">
    <property type="entry name" value="NMRA-LIKE DOMAIN-CONTAINING PROTEIN"/>
    <property type="match status" value="1"/>
</dbReference>
<dbReference type="Proteomes" id="UP000253606">
    <property type="component" value="Chromosome"/>
</dbReference>
<proteinExistence type="predicted"/>